<organism evidence="4 5">
    <name type="scientific">Streptosporangium saharense</name>
    <dbReference type="NCBI Taxonomy" id="1706840"/>
    <lineage>
        <taxon>Bacteria</taxon>
        <taxon>Bacillati</taxon>
        <taxon>Actinomycetota</taxon>
        <taxon>Actinomycetes</taxon>
        <taxon>Streptosporangiales</taxon>
        <taxon>Streptosporangiaceae</taxon>
        <taxon>Streptosporangium</taxon>
    </lineage>
</organism>
<gene>
    <name evidence="4" type="ORF">FHS44_006134</name>
</gene>
<dbReference type="CDD" id="cd06170">
    <property type="entry name" value="LuxR_C_like"/>
    <property type="match status" value="1"/>
</dbReference>
<name>A0A7W7QT40_9ACTN</name>
<evidence type="ECO:0000259" key="3">
    <source>
        <dbReference type="PROSITE" id="PS50043"/>
    </source>
</evidence>
<dbReference type="PANTHER" id="PTHR16305:SF35">
    <property type="entry name" value="TRANSCRIPTIONAL ACTIVATOR DOMAIN"/>
    <property type="match status" value="1"/>
</dbReference>
<dbReference type="PANTHER" id="PTHR16305">
    <property type="entry name" value="TESTICULAR SOLUBLE ADENYLYL CYCLASE"/>
    <property type="match status" value="1"/>
</dbReference>
<keyword evidence="1" id="KW-0547">Nucleotide-binding</keyword>
<keyword evidence="5" id="KW-1185">Reference proteome</keyword>
<dbReference type="SUPFAM" id="SSF46894">
    <property type="entry name" value="C-terminal effector domain of the bipartite response regulators"/>
    <property type="match status" value="1"/>
</dbReference>
<dbReference type="GO" id="GO:0003677">
    <property type="term" value="F:DNA binding"/>
    <property type="evidence" value="ECO:0007669"/>
    <property type="project" value="UniProtKB-KW"/>
</dbReference>
<keyword evidence="2" id="KW-0067">ATP-binding</keyword>
<dbReference type="GO" id="GO:0005524">
    <property type="term" value="F:ATP binding"/>
    <property type="evidence" value="ECO:0007669"/>
    <property type="project" value="UniProtKB-KW"/>
</dbReference>
<dbReference type="SMART" id="SM00421">
    <property type="entry name" value="HTH_LUXR"/>
    <property type="match status" value="1"/>
</dbReference>
<evidence type="ECO:0000313" key="5">
    <source>
        <dbReference type="Proteomes" id="UP000552644"/>
    </source>
</evidence>
<dbReference type="InterPro" id="IPR036388">
    <property type="entry name" value="WH-like_DNA-bd_sf"/>
</dbReference>
<feature type="domain" description="HTH luxR-type" evidence="3">
    <location>
        <begin position="831"/>
        <end position="896"/>
    </location>
</feature>
<dbReference type="AlphaFoldDB" id="A0A7W7QT40"/>
<protein>
    <submittedName>
        <fullName evidence="4">DNA-binding CsgD family transcriptional regulator</fullName>
    </submittedName>
</protein>
<dbReference type="PROSITE" id="PS50043">
    <property type="entry name" value="HTH_LUXR_2"/>
    <property type="match status" value="1"/>
</dbReference>
<dbReference type="GO" id="GO:0004016">
    <property type="term" value="F:adenylate cyclase activity"/>
    <property type="evidence" value="ECO:0007669"/>
    <property type="project" value="TreeGrafter"/>
</dbReference>
<accession>A0A7W7QT40</accession>
<dbReference type="InterPro" id="IPR000792">
    <property type="entry name" value="Tscrpt_reg_LuxR_C"/>
</dbReference>
<dbReference type="InterPro" id="IPR016032">
    <property type="entry name" value="Sig_transdc_resp-reg_C-effctor"/>
</dbReference>
<comment type="caution">
    <text evidence="4">The sequence shown here is derived from an EMBL/GenBank/DDBJ whole genome shotgun (WGS) entry which is preliminary data.</text>
</comment>
<dbReference type="InterPro" id="IPR041664">
    <property type="entry name" value="AAA_16"/>
</dbReference>
<dbReference type="PROSITE" id="PS00622">
    <property type="entry name" value="HTH_LUXR_1"/>
    <property type="match status" value="1"/>
</dbReference>
<dbReference type="SUPFAM" id="SSF52540">
    <property type="entry name" value="P-loop containing nucleoside triphosphate hydrolases"/>
    <property type="match status" value="1"/>
</dbReference>
<dbReference type="Gene3D" id="1.10.10.10">
    <property type="entry name" value="Winged helix-like DNA-binding domain superfamily/Winged helix DNA-binding domain"/>
    <property type="match status" value="1"/>
</dbReference>
<reference evidence="4 5" key="1">
    <citation type="submission" date="2020-08" db="EMBL/GenBank/DDBJ databases">
        <title>Genomic Encyclopedia of Type Strains, Phase III (KMG-III): the genomes of soil and plant-associated and newly described type strains.</title>
        <authorList>
            <person name="Whitman W."/>
        </authorList>
    </citation>
    <scope>NUCLEOTIDE SEQUENCE [LARGE SCALE GENOMIC DNA]</scope>
    <source>
        <strain evidence="4 5">CECT 8840</strain>
    </source>
</reference>
<dbReference type="GO" id="GO:0005737">
    <property type="term" value="C:cytoplasm"/>
    <property type="evidence" value="ECO:0007669"/>
    <property type="project" value="TreeGrafter"/>
</dbReference>
<evidence type="ECO:0000256" key="2">
    <source>
        <dbReference type="ARBA" id="ARBA00022840"/>
    </source>
</evidence>
<dbReference type="Pfam" id="PF00196">
    <property type="entry name" value="GerE"/>
    <property type="match status" value="1"/>
</dbReference>
<dbReference type="InterPro" id="IPR027417">
    <property type="entry name" value="P-loop_NTPase"/>
</dbReference>
<dbReference type="Pfam" id="PF13191">
    <property type="entry name" value="AAA_16"/>
    <property type="match status" value="1"/>
</dbReference>
<dbReference type="EMBL" id="JACHJP010000008">
    <property type="protein sequence ID" value="MBB4918998.1"/>
    <property type="molecule type" value="Genomic_DNA"/>
</dbReference>
<evidence type="ECO:0000313" key="4">
    <source>
        <dbReference type="EMBL" id="MBB4918998.1"/>
    </source>
</evidence>
<dbReference type="GO" id="GO:0006355">
    <property type="term" value="P:regulation of DNA-templated transcription"/>
    <property type="evidence" value="ECO:0007669"/>
    <property type="project" value="InterPro"/>
</dbReference>
<proteinExistence type="predicted"/>
<sequence>MMVGRDDERERLSTFMTDAGERALILRGETGIGKSALLDHAVGLAAPHHQVIRATGVEAEAELPYAGLHQLLYPLFPHLAGLDDRHRAVFDVVFGPGQGETPSVMSLGIAVLDLLALAATDRPLLLALDDGHWLDASSIEVCGFVGRRLAGGAVRMLVAVRSDVTSRFDTAALPELAVPALTDRDAEHLLDARHPALDARTRRAVLDQAGGNPLALLELPPHVGPGEEAPVPLSRRLQHVYGARVQSLDAAVRAELLLGALDGVAAGPGANRSYGARHRMRDVDEAAAADLLDTDPATGEVVFRHPLIRSTIVRLATPGQRRAAHAKLARVYHDDIERRAHHLAAAQVDPDEEVAAALEAAAGSATRRGGAVAAVAWLTRAAELSETAEDRSRRLGDAAFIAGHAALLDQARELAHSGPAPDGTASPAAVVTTAYAAMYEDGDLRSAHRQVTAVLEDPHADFGSGQTLTRLVNLLLAVSQYSGDATLWRRAEEVTAALGDRLDPRSAIYRDAWGDVVRHGADVHERVERAFASPALEPWDLSRLAVAAYHVDILSRYSPRLRRAVDREIETGAMANGMTMLHLIMLDELATGRWDDAERTGQRVLELTTSHGYTLFAHHTRAYLGLLAALRGQAEHARELQAVVDAWARPRGVGFLTQIADAIGTTAALSEGDHEAAYMHAIGITAPGSFEPYAHQAPRTLLDLVEAAVHTGRVRQACEHAQAALDAGLPEVSPRLALVTYGALAMTADDDTEAERLYGKAESGSAETDFPFELARLRLAHGTRLRHTRGPRTARPLLARAAETFDRLGATGWAERAHAELRAAGLAAPASPAYPTTLTWQERRIADLAAAGLTNKEIGERMHLSPRTVSSHLYRVFPKLGITSRAALRDALSRVE</sequence>
<dbReference type="RefSeq" id="WP_221461482.1">
    <property type="nucleotide sequence ID" value="NZ_JACHJP010000008.1"/>
</dbReference>
<dbReference type="Proteomes" id="UP000552644">
    <property type="component" value="Unassembled WGS sequence"/>
</dbReference>
<evidence type="ECO:0000256" key="1">
    <source>
        <dbReference type="ARBA" id="ARBA00022741"/>
    </source>
</evidence>
<dbReference type="PRINTS" id="PR00038">
    <property type="entry name" value="HTHLUXR"/>
</dbReference>
<keyword evidence="4" id="KW-0238">DNA-binding</keyword>